<sequence length="41" mass="4734">MQTLTSKSDPFECIGEENLNPTCVEANREQDIMQSFIFRNP</sequence>
<dbReference type="Proteomes" id="UP000215914">
    <property type="component" value="Unassembled WGS sequence"/>
</dbReference>
<proteinExistence type="predicted"/>
<reference evidence="1" key="2">
    <citation type="submission" date="2020-06" db="EMBL/GenBank/DDBJ databases">
        <title>Helianthus annuus Genome sequencing and assembly Release 2.</title>
        <authorList>
            <person name="Gouzy J."/>
            <person name="Langlade N."/>
            <person name="Munos S."/>
        </authorList>
    </citation>
    <scope>NUCLEOTIDE SEQUENCE</scope>
    <source>
        <tissue evidence="1">Leaves</tissue>
    </source>
</reference>
<keyword evidence="2" id="KW-1185">Reference proteome</keyword>
<accession>A0A9K3N9Y8</accession>
<protein>
    <submittedName>
        <fullName evidence="1">Uncharacterized protein</fullName>
    </submittedName>
</protein>
<dbReference type="AlphaFoldDB" id="A0A9K3N9Y8"/>
<evidence type="ECO:0000313" key="1">
    <source>
        <dbReference type="EMBL" id="KAF5792441.1"/>
    </source>
</evidence>
<gene>
    <name evidence="1" type="ORF">HanXRQr2_Chr09g0406021</name>
</gene>
<reference evidence="1" key="1">
    <citation type="journal article" date="2017" name="Nature">
        <title>The sunflower genome provides insights into oil metabolism, flowering and Asterid evolution.</title>
        <authorList>
            <person name="Badouin H."/>
            <person name="Gouzy J."/>
            <person name="Grassa C.J."/>
            <person name="Murat F."/>
            <person name="Staton S.E."/>
            <person name="Cottret L."/>
            <person name="Lelandais-Briere C."/>
            <person name="Owens G.L."/>
            <person name="Carrere S."/>
            <person name="Mayjonade B."/>
            <person name="Legrand L."/>
            <person name="Gill N."/>
            <person name="Kane N.C."/>
            <person name="Bowers J.E."/>
            <person name="Hubner S."/>
            <person name="Bellec A."/>
            <person name="Berard A."/>
            <person name="Berges H."/>
            <person name="Blanchet N."/>
            <person name="Boniface M.C."/>
            <person name="Brunel D."/>
            <person name="Catrice O."/>
            <person name="Chaidir N."/>
            <person name="Claudel C."/>
            <person name="Donnadieu C."/>
            <person name="Faraut T."/>
            <person name="Fievet G."/>
            <person name="Helmstetter N."/>
            <person name="King M."/>
            <person name="Knapp S.J."/>
            <person name="Lai Z."/>
            <person name="Le Paslier M.C."/>
            <person name="Lippi Y."/>
            <person name="Lorenzon L."/>
            <person name="Mandel J.R."/>
            <person name="Marage G."/>
            <person name="Marchand G."/>
            <person name="Marquand E."/>
            <person name="Bret-Mestries E."/>
            <person name="Morien E."/>
            <person name="Nambeesan S."/>
            <person name="Nguyen T."/>
            <person name="Pegot-Espagnet P."/>
            <person name="Pouilly N."/>
            <person name="Raftis F."/>
            <person name="Sallet E."/>
            <person name="Schiex T."/>
            <person name="Thomas J."/>
            <person name="Vandecasteele C."/>
            <person name="Vares D."/>
            <person name="Vear F."/>
            <person name="Vautrin S."/>
            <person name="Crespi M."/>
            <person name="Mangin B."/>
            <person name="Burke J.M."/>
            <person name="Salse J."/>
            <person name="Munos S."/>
            <person name="Vincourt P."/>
            <person name="Rieseberg L.H."/>
            <person name="Langlade N.B."/>
        </authorList>
    </citation>
    <scope>NUCLEOTIDE SEQUENCE</scope>
    <source>
        <tissue evidence="1">Leaves</tissue>
    </source>
</reference>
<dbReference type="Gramene" id="mRNA:HanXRQr2_Chr09g0406021">
    <property type="protein sequence ID" value="mRNA:HanXRQr2_Chr09g0406021"/>
    <property type="gene ID" value="HanXRQr2_Chr09g0406021"/>
</dbReference>
<evidence type="ECO:0000313" key="2">
    <source>
        <dbReference type="Proteomes" id="UP000215914"/>
    </source>
</evidence>
<comment type="caution">
    <text evidence="1">The sequence shown here is derived from an EMBL/GenBank/DDBJ whole genome shotgun (WGS) entry which is preliminary data.</text>
</comment>
<name>A0A9K3N9Y8_HELAN</name>
<organism evidence="1 2">
    <name type="scientific">Helianthus annuus</name>
    <name type="common">Common sunflower</name>
    <dbReference type="NCBI Taxonomy" id="4232"/>
    <lineage>
        <taxon>Eukaryota</taxon>
        <taxon>Viridiplantae</taxon>
        <taxon>Streptophyta</taxon>
        <taxon>Embryophyta</taxon>
        <taxon>Tracheophyta</taxon>
        <taxon>Spermatophyta</taxon>
        <taxon>Magnoliopsida</taxon>
        <taxon>eudicotyledons</taxon>
        <taxon>Gunneridae</taxon>
        <taxon>Pentapetalae</taxon>
        <taxon>asterids</taxon>
        <taxon>campanulids</taxon>
        <taxon>Asterales</taxon>
        <taxon>Asteraceae</taxon>
        <taxon>Asteroideae</taxon>
        <taxon>Heliantheae alliance</taxon>
        <taxon>Heliantheae</taxon>
        <taxon>Helianthus</taxon>
    </lineage>
</organism>
<dbReference type="EMBL" id="MNCJ02000324">
    <property type="protein sequence ID" value="KAF5792441.1"/>
    <property type="molecule type" value="Genomic_DNA"/>
</dbReference>